<dbReference type="Gene3D" id="3.20.20.80">
    <property type="entry name" value="Glycosidases"/>
    <property type="match status" value="1"/>
</dbReference>
<proteinExistence type="predicted"/>
<dbReference type="GO" id="GO:0016798">
    <property type="term" value="F:hydrolase activity, acting on glycosyl bonds"/>
    <property type="evidence" value="ECO:0007669"/>
    <property type="project" value="UniProtKB-KW"/>
</dbReference>
<dbReference type="GO" id="GO:0005975">
    <property type="term" value="P:carbohydrate metabolic process"/>
    <property type="evidence" value="ECO:0007669"/>
    <property type="project" value="InterPro"/>
</dbReference>
<evidence type="ECO:0000256" key="1">
    <source>
        <dbReference type="ARBA" id="ARBA00022801"/>
    </source>
</evidence>
<name>A0A2W7RZ06_9BACT</name>
<dbReference type="SUPFAM" id="SSF51011">
    <property type="entry name" value="Glycosyl hydrolase domain"/>
    <property type="match status" value="1"/>
</dbReference>
<dbReference type="SUPFAM" id="SSF51445">
    <property type="entry name" value="(Trans)glycosidases"/>
    <property type="match status" value="1"/>
</dbReference>
<dbReference type="Pfam" id="PF09087">
    <property type="entry name" value="Cyc-maltodext_N"/>
    <property type="match status" value="1"/>
</dbReference>
<dbReference type="InterPro" id="IPR013783">
    <property type="entry name" value="Ig-like_fold"/>
</dbReference>
<keyword evidence="1" id="KW-0378">Hydrolase</keyword>
<evidence type="ECO:0000313" key="5">
    <source>
        <dbReference type="Proteomes" id="UP000249720"/>
    </source>
</evidence>
<evidence type="ECO:0000256" key="2">
    <source>
        <dbReference type="ARBA" id="ARBA00023295"/>
    </source>
</evidence>
<dbReference type="Pfam" id="PF10438">
    <property type="entry name" value="Cyc-maltodext_C"/>
    <property type="match status" value="1"/>
</dbReference>
<sequence length="623" mass="71557">MKKNYVQLQKWFIAFCSILTMPLSLLAQKPSVYPINWWVGMQHHQIQLLIKSGVPDSINLNQIQIDYPGVKLLKVHGLDNKTYVAVDIDITAAAKPGIVPIIFWAGNSKQTIQWPLYERRQGNGTQFAQGVNSGDFIYLIMPDRFSNGDPSNDRVPGMLDQSLNRDSIYLRHGGDFKGIINHLDYLQKLGVTALWLTPVIENDEPNRTEHGYSFTNHYKIEPRLGGESMYLELSNELHKRGMKLIQDAVYNHVGSKNIFFLDPPTHDWFHRWPTFTQTSYKDQPLYDPYASAIDKKITSDGWFTQKMPDLNQNNPYVANFLIQHAIWSVEKFGIDGWRIDTYIYNDLDFMNRCNAALEKEYPKITMFGETWVHGVSSQAYFVDNKINIPFKSNLQGATDFQLLFDGILPAVNQPFGWTEGVNRLYSTLAKDFLYTNPMRNVIFLDNHDLSRFFSEVKEDVDKQKMGIAWLLTSRGIPQMYYGTEVLMKGFSNPDGWVRLDFPGGWAGDKKNAFTGEGLNKDELSVQAYTKKLANFRKNSPALTHGKLMQYVPKDGVYVYFRYTDNQTIMCVMNTNEKEHQISWSSFAERTSGFRKGLNVMNDAEVGQDFSVPAKTLMIIELKK</sequence>
<gene>
    <name evidence="4" type="ORF">LX80_00548</name>
</gene>
<dbReference type="Gene3D" id="2.60.40.10">
    <property type="entry name" value="Immunoglobulins"/>
    <property type="match status" value="1"/>
</dbReference>
<dbReference type="InterPro" id="IPR006047">
    <property type="entry name" value="GH13_cat_dom"/>
</dbReference>
<organism evidence="4 5">
    <name type="scientific">Hydrotalea sandarakina</name>
    <dbReference type="NCBI Taxonomy" id="1004304"/>
    <lineage>
        <taxon>Bacteria</taxon>
        <taxon>Pseudomonadati</taxon>
        <taxon>Bacteroidota</taxon>
        <taxon>Chitinophagia</taxon>
        <taxon>Chitinophagales</taxon>
        <taxon>Chitinophagaceae</taxon>
        <taxon>Hydrotalea</taxon>
    </lineage>
</organism>
<dbReference type="InterPro" id="IPR013780">
    <property type="entry name" value="Glyco_hydro_b"/>
</dbReference>
<dbReference type="PANTHER" id="PTHR10357">
    <property type="entry name" value="ALPHA-AMYLASE FAMILY MEMBER"/>
    <property type="match status" value="1"/>
</dbReference>
<dbReference type="RefSeq" id="WP_245897938.1">
    <property type="nucleotide sequence ID" value="NZ_QKZV01000001.1"/>
</dbReference>
<dbReference type="SUPFAM" id="SSF81296">
    <property type="entry name" value="E set domains"/>
    <property type="match status" value="1"/>
</dbReference>
<evidence type="ECO:0000259" key="3">
    <source>
        <dbReference type="SMART" id="SM00642"/>
    </source>
</evidence>
<dbReference type="EMBL" id="QKZV01000001">
    <property type="protein sequence ID" value="PZX66048.1"/>
    <property type="molecule type" value="Genomic_DNA"/>
</dbReference>
<dbReference type="PANTHER" id="PTHR10357:SF210">
    <property type="entry name" value="MALTODEXTRIN GLUCOSIDASE"/>
    <property type="match status" value="1"/>
</dbReference>
<dbReference type="InterPro" id="IPR015171">
    <property type="entry name" value="Cyc-maltodext_N"/>
</dbReference>
<dbReference type="InterPro" id="IPR014756">
    <property type="entry name" value="Ig_E-set"/>
</dbReference>
<dbReference type="Gene3D" id="2.60.40.1180">
    <property type="entry name" value="Golgi alpha-mannosidase II"/>
    <property type="match status" value="1"/>
</dbReference>
<dbReference type="InterPro" id="IPR017853">
    <property type="entry name" value="GH"/>
</dbReference>
<accession>A0A2W7RZ06</accession>
<keyword evidence="5" id="KW-1185">Reference proteome</keyword>
<dbReference type="Proteomes" id="UP000249720">
    <property type="component" value="Unassembled WGS sequence"/>
</dbReference>
<comment type="caution">
    <text evidence="4">The sequence shown here is derived from an EMBL/GenBank/DDBJ whole genome shotgun (WGS) entry which is preliminary data.</text>
</comment>
<dbReference type="Pfam" id="PF00128">
    <property type="entry name" value="Alpha-amylase"/>
    <property type="match status" value="1"/>
</dbReference>
<evidence type="ECO:0000313" key="4">
    <source>
        <dbReference type="EMBL" id="PZX66048.1"/>
    </source>
</evidence>
<feature type="domain" description="Glycosyl hydrolase family 13 catalytic" evidence="3">
    <location>
        <begin position="139"/>
        <end position="536"/>
    </location>
</feature>
<reference evidence="4 5" key="1">
    <citation type="submission" date="2018-06" db="EMBL/GenBank/DDBJ databases">
        <title>Genomic Encyclopedia of Archaeal and Bacterial Type Strains, Phase II (KMG-II): from individual species to whole genera.</title>
        <authorList>
            <person name="Goeker M."/>
        </authorList>
    </citation>
    <scope>NUCLEOTIDE SEQUENCE [LARGE SCALE GENOMIC DNA]</scope>
    <source>
        <strain evidence="4 5">DSM 23241</strain>
    </source>
</reference>
<dbReference type="CDD" id="cd11340">
    <property type="entry name" value="AmyAc_bac_CMD_like_3"/>
    <property type="match status" value="1"/>
</dbReference>
<dbReference type="SMART" id="SM00642">
    <property type="entry name" value="Aamy"/>
    <property type="match status" value="1"/>
</dbReference>
<protein>
    <submittedName>
        <fullName evidence="4">Glycosidase</fullName>
    </submittedName>
</protein>
<dbReference type="InterPro" id="IPR019492">
    <property type="entry name" value="Cyclo-malto-dextrinase_C"/>
</dbReference>
<dbReference type="AlphaFoldDB" id="A0A2W7RZ06"/>
<keyword evidence="2 4" id="KW-0326">Glycosidase</keyword>